<comment type="catalytic activity">
    <reaction evidence="20">
        <text>(2E)-octenoyl-CoA + NADPH + H(+) = octanoyl-CoA + NADP(+)</text>
        <dbReference type="Rhea" id="RHEA:44952"/>
        <dbReference type="ChEBI" id="CHEBI:15378"/>
        <dbReference type="ChEBI" id="CHEBI:57386"/>
        <dbReference type="ChEBI" id="CHEBI:57783"/>
        <dbReference type="ChEBI" id="CHEBI:58349"/>
        <dbReference type="ChEBI" id="CHEBI:62242"/>
    </reaction>
    <physiologicalReaction direction="left-to-right" evidence="20">
        <dbReference type="Rhea" id="RHEA:44953"/>
    </physiologicalReaction>
</comment>
<evidence type="ECO:0000313" key="21">
    <source>
        <dbReference type="EMBL" id="CAG5897105.1"/>
    </source>
</evidence>
<evidence type="ECO:0000256" key="6">
    <source>
        <dbReference type="ARBA" id="ARBA00022857"/>
    </source>
</evidence>
<keyword evidence="10" id="KW-0275">Fatty acid biosynthesis</keyword>
<protein>
    <recommendedName>
        <fullName evidence="14">Peroxisomal trans-2-enoyl-CoA reductase</fullName>
        <ecNumber evidence="13">1.3.1.38</ecNumber>
    </recommendedName>
</protein>
<dbReference type="PRINTS" id="PR00081">
    <property type="entry name" value="GDHRDH"/>
</dbReference>
<evidence type="ECO:0000256" key="7">
    <source>
        <dbReference type="ARBA" id="ARBA00023002"/>
    </source>
</evidence>
<evidence type="ECO:0000256" key="15">
    <source>
        <dbReference type="ARBA" id="ARBA00047570"/>
    </source>
</evidence>
<comment type="catalytic activity">
    <reaction evidence="19">
        <text>(2E)-decenoyl-CoA + NADPH + H(+) = decanoyl-CoA + NADP(+)</text>
        <dbReference type="Rhea" id="RHEA:44960"/>
        <dbReference type="ChEBI" id="CHEBI:15378"/>
        <dbReference type="ChEBI" id="CHEBI:57783"/>
        <dbReference type="ChEBI" id="CHEBI:58349"/>
        <dbReference type="ChEBI" id="CHEBI:61406"/>
        <dbReference type="ChEBI" id="CHEBI:61430"/>
    </reaction>
    <physiologicalReaction direction="left-to-right" evidence="19">
        <dbReference type="Rhea" id="RHEA:44961"/>
    </physiologicalReaction>
</comment>
<comment type="function">
    <text evidence="11">Participates in chain elongation of fatty acids. Catalyzes the reduction of trans-2-enoyl-CoAs of varying chain lengths from 6:1 to 16:1, having maximum activity with 10:1 CoA. Has no 2,4-dienoyl-CoA reductase activity.</text>
</comment>
<dbReference type="Proteomes" id="UP000677803">
    <property type="component" value="Unassembled WGS sequence"/>
</dbReference>
<evidence type="ECO:0000313" key="22">
    <source>
        <dbReference type="Proteomes" id="UP000677803"/>
    </source>
</evidence>
<comment type="catalytic activity">
    <reaction evidence="17">
        <text>(2E)-hexenoyl-CoA + NADPH + H(+) = hexanoyl-CoA + NADP(+)</text>
        <dbReference type="Rhea" id="RHEA:44956"/>
        <dbReference type="ChEBI" id="CHEBI:15378"/>
        <dbReference type="ChEBI" id="CHEBI:57783"/>
        <dbReference type="ChEBI" id="CHEBI:58349"/>
        <dbReference type="ChEBI" id="CHEBI:62077"/>
        <dbReference type="ChEBI" id="CHEBI:62620"/>
    </reaction>
    <physiologicalReaction direction="left-to-right" evidence="17">
        <dbReference type="Rhea" id="RHEA:44957"/>
    </physiologicalReaction>
</comment>
<comment type="subunit">
    <text evidence="12">Interacts with PEX5, probably required to target it into peroxisomes.</text>
</comment>
<dbReference type="InterPro" id="IPR036291">
    <property type="entry name" value="NAD(P)-bd_dom_sf"/>
</dbReference>
<dbReference type="EMBL" id="CAJRST010007779">
    <property type="protein sequence ID" value="CAG5897105.1"/>
    <property type="molecule type" value="Genomic_DNA"/>
</dbReference>
<evidence type="ECO:0000256" key="3">
    <source>
        <dbReference type="ARBA" id="ARBA00022516"/>
    </source>
</evidence>
<keyword evidence="8" id="KW-0443">Lipid metabolism</keyword>
<keyword evidence="3" id="KW-0444">Lipid biosynthesis</keyword>
<evidence type="ECO:0000256" key="20">
    <source>
        <dbReference type="ARBA" id="ARBA00049559"/>
    </source>
</evidence>
<evidence type="ECO:0000256" key="12">
    <source>
        <dbReference type="ARBA" id="ARBA00038622"/>
    </source>
</evidence>
<dbReference type="FunFam" id="3.40.50.720:FF:000084">
    <property type="entry name" value="Short-chain dehydrogenase reductase"/>
    <property type="match status" value="1"/>
</dbReference>
<dbReference type="PRINTS" id="PR00080">
    <property type="entry name" value="SDRFAMILY"/>
</dbReference>
<evidence type="ECO:0000256" key="18">
    <source>
        <dbReference type="ARBA" id="ARBA00049251"/>
    </source>
</evidence>
<dbReference type="Pfam" id="PF13561">
    <property type="entry name" value="adh_short_C2"/>
    <property type="match status" value="1"/>
</dbReference>
<dbReference type="GO" id="GO:0005777">
    <property type="term" value="C:peroxisome"/>
    <property type="evidence" value="ECO:0007669"/>
    <property type="project" value="UniProtKB-SubCell"/>
</dbReference>
<evidence type="ECO:0000256" key="4">
    <source>
        <dbReference type="ARBA" id="ARBA00022553"/>
    </source>
</evidence>
<dbReference type="OrthoDB" id="417891at2759"/>
<evidence type="ECO:0000256" key="2">
    <source>
        <dbReference type="ARBA" id="ARBA00005189"/>
    </source>
</evidence>
<evidence type="ECO:0000256" key="14">
    <source>
        <dbReference type="ARBA" id="ARBA00041063"/>
    </source>
</evidence>
<reference evidence="21" key="1">
    <citation type="submission" date="2021-05" db="EMBL/GenBank/DDBJ databases">
        <authorList>
            <person name="Tigano A."/>
        </authorList>
    </citation>
    <scope>NUCLEOTIDE SEQUENCE</scope>
</reference>
<evidence type="ECO:0000256" key="1">
    <source>
        <dbReference type="ARBA" id="ARBA00004275"/>
    </source>
</evidence>
<evidence type="ECO:0000256" key="11">
    <source>
        <dbReference type="ARBA" id="ARBA00037124"/>
    </source>
</evidence>
<dbReference type="GO" id="GO:0019166">
    <property type="term" value="F:trans-2-enoyl-CoA reductase (NADPH) activity"/>
    <property type="evidence" value="ECO:0007669"/>
    <property type="project" value="UniProtKB-EC"/>
</dbReference>
<comment type="pathway">
    <text evidence="2">Lipid metabolism.</text>
</comment>
<dbReference type="EC" id="1.3.1.38" evidence="13"/>
<dbReference type="PANTHER" id="PTHR24317">
    <property type="entry name" value="PEROXISOMAL TRANS-2-ENOYL-COA REDUCTASE"/>
    <property type="match status" value="1"/>
</dbReference>
<gene>
    <name evidence="21" type="ORF">MMEN_LOCUS8148</name>
</gene>
<evidence type="ECO:0000256" key="16">
    <source>
        <dbReference type="ARBA" id="ARBA00048686"/>
    </source>
</evidence>
<evidence type="ECO:0000256" key="19">
    <source>
        <dbReference type="ARBA" id="ARBA00049386"/>
    </source>
</evidence>
<comment type="subcellular location">
    <subcellularLocation>
        <location evidence="1">Peroxisome</location>
    </subcellularLocation>
</comment>
<dbReference type="Gene3D" id="3.40.50.720">
    <property type="entry name" value="NAD(P)-binding Rossmann-like Domain"/>
    <property type="match status" value="1"/>
</dbReference>
<keyword evidence="6" id="KW-0521">NADP</keyword>
<dbReference type="GO" id="GO:0033306">
    <property type="term" value="P:phytol metabolic process"/>
    <property type="evidence" value="ECO:0007669"/>
    <property type="project" value="TreeGrafter"/>
</dbReference>
<dbReference type="AlphaFoldDB" id="A0A8S4AYK5"/>
<evidence type="ECO:0000256" key="10">
    <source>
        <dbReference type="ARBA" id="ARBA00023160"/>
    </source>
</evidence>
<comment type="catalytic activity">
    <reaction evidence="16">
        <text>(2E)-tetradecenoyl-CoA + NADPH + H(+) = tetradecanoyl-CoA + NADP(+)</text>
        <dbReference type="Rhea" id="RHEA:44968"/>
        <dbReference type="ChEBI" id="CHEBI:15378"/>
        <dbReference type="ChEBI" id="CHEBI:57385"/>
        <dbReference type="ChEBI" id="CHEBI:57783"/>
        <dbReference type="ChEBI" id="CHEBI:58349"/>
        <dbReference type="ChEBI" id="CHEBI:61405"/>
    </reaction>
    <physiologicalReaction direction="left-to-right" evidence="16">
        <dbReference type="Rhea" id="RHEA:44969"/>
    </physiologicalReaction>
</comment>
<comment type="caution">
    <text evidence="21">The sequence shown here is derived from an EMBL/GenBank/DDBJ whole genome shotgun (WGS) entry which is preliminary data.</text>
</comment>
<evidence type="ECO:0000256" key="8">
    <source>
        <dbReference type="ARBA" id="ARBA00023098"/>
    </source>
</evidence>
<dbReference type="CDD" id="cd05369">
    <property type="entry name" value="TER_DECR_SDR_a"/>
    <property type="match status" value="1"/>
</dbReference>
<evidence type="ECO:0000256" key="9">
    <source>
        <dbReference type="ARBA" id="ARBA00023140"/>
    </source>
</evidence>
<comment type="catalytic activity">
    <reaction evidence="18">
        <text>a (2E)-enoyl-CoA + NADPH + H(+) = a 2,3-saturated acyl-CoA + NADP(+)</text>
        <dbReference type="Rhea" id="RHEA:33763"/>
        <dbReference type="ChEBI" id="CHEBI:15378"/>
        <dbReference type="ChEBI" id="CHEBI:57783"/>
        <dbReference type="ChEBI" id="CHEBI:58349"/>
        <dbReference type="ChEBI" id="CHEBI:58856"/>
        <dbReference type="ChEBI" id="CHEBI:65111"/>
        <dbReference type="EC" id="1.3.1.38"/>
    </reaction>
    <physiologicalReaction direction="left-to-right" evidence="18">
        <dbReference type="Rhea" id="RHEA:33764"/>
    </physiologicalReaction>
</comment>
<dbReference type="InterPro" id="IPR002347">
    <property type="entry name" value="SDR_fam"/>
</dbReference>
<evidence type="ECO:0000256" key="17">
    <source>
        <dbReference type="ARBA" id="ARBA00049108"/>
    </source>
</evidence>
<keyword evidence="22" id="KW-1185">Reference proteome</keyword>
<comment type="catalytic activity">
    <reaction evidence="15">
        <text>(2E)-dodecenoyl-CoA + NADPH + H(+) = dodecanoyl-CoA + NADP(+)</text>
        <dbReference type="Rhea" id="RHEA:44964"/>
        <dbReference type="ChEBI" id="CHEBI:15378"/>
        <dbReference type="ChEBI" id="CHEBI:57330"/>
        <dbReference type="ChEBI" id="CHEBI:57375"/>
        <dbReference type="ChEBI" id="CHEBI:57783"/>
        <dbReference type="ChEBI" id="CHEBI:58349"/>
    </reaction>
    <physiologicalReaction direction="left-to-right" evidence="15">
        <dbReference type="Rhea" id="RHEA:44965"/>
    </physiologicalReaction>
</comment>
<keyword evidence="7" id="KW-0560">Oxidoreductase</keyword>
<proteinExistence type="predicted"/>
<evidence type="ECO:0000256" key="13">
    <source>
        <dbReference type="ARBA" id="ARBA00038849"/>
    </source>
</evidence>
<keyword evidence="4" id="KW-0597">Phosphoprotein</keyword>
<keyword evidence="5" id="KW-0276">Fatty acid metabolism</keyword>
<organism evidence="21 22">
    <name type="scientific">Menidia menidia</name>
    <name type="common">Atlantic silverside</name>
    <dbReference type="NCBI Taxonomy" id="238744"/>
    <lineage>
        <taxon>Eukaryota</taxon>
        <taxon>Metazoa</taxon>
        <taxon>Chordata</taxon>
        <taxon>Craniata</taxon>
        <taxon>Vertebrata</taxon>
        <taxon>Euteleostomi</taxon>
        <taxon>Actinopterygii</taxon>
        <taxon>Neopterygii</taxon>
        <taxon>Teleostei</taxon>
        <taxon>Neoteleostei</taxon>
        <taxon>Acanthomorphata</taxon>
        <taxon>Ovalentaria</taxon>
        <taxon>Atherinomorphae</taxon>
        <taxon>Atheriniformes</taxon>
        <taxon>Atherinopsidae</taxon>
        <taxon>Menidiinae</taxon>
        <taxon>Menidia</taxon>
    </lineage>
</organism>
<dbReference type="SUPFAM" id="SSF51735">
    <property type="entry name" value="NAD(P)-binding Rossmann-fold domains"/>
    <property type="match status" value="2"/>
</dbReference>
<dbReference type="PANTHER" id="PTHR24317:SF7">
    <property type="entry name" value="PEROXISOMAL TRANS-2-ENOYL-COA REDUCTASE"/>
    <property type="match status" value="1"/>
</dbReference>
<name>A0A8S4AYK5_9TELE</name>
<evidence type="ECO:0000256" key="5">
    <source>
        <dbReference type="ARBA" id="ARBA00022832"/>
    </source>
</evidence>
<accession>A0A8S4AYK5</accession>
<dbReference type="GO" id="GO:0006633">
    <property type="term" value="P:fatty acid biosynthetic process"/>
    <property type="evidence" value="ECO:0007669"/>
    <property type="project" value="UniProtKB-KW"/>
</dbReference>
<sequence>MAASSVFRPGLFNNKVAIVTGGGTGIGRAISNELLELGEHRRPKGARVPRGAQSFKAQSCCVVISSRKLERLEKAAEEMREKIPPSSPARVSLQPCNIRDEDEVSAPCRRPVLPPPSLTVKALVSSVLKQFGRIDYLVNNGGGQFSSPAEHISSKGWKAVVDTNLTGTFHCCKEVYAAWMKQNGGAIVNIIADMWKGFPGMAHTGAARAAVDNLTKSLAIEWASSGVRVNAVAPGTIFSKTAMENYKELGPNLFKRSIPFSPAKRLGVPEEISSTVCFLLSPAASYISGATLKVDAGQSLYRSMWEIPDHEAWPAAPEGENLEALRELLKPPSKL</sequence>
<keyword evidence="9" id="KW-0576">Peroxisome</keyword>
<dbReference type="InterPro" id="IPR052388">
    <property type="entry name" value="Peroxisomal_t2-enoyl-CoA_red"/>
</dbReference>